<dbReference type="OrthoDB" id="10439478at2759"/>
<feature type="region of interest" description="Disordered" evidence="2">
    <location>
        <begin position="31"/>
        <end position="60"/>
    </location>
</feature>
<feature type="compositionally biased region" description="Basic and acidic residues" evidence="2">
    <location>
        <begin position="50"/>
        <end position="60"/>
    </location>
</feature>
<gene>
    <name evidence="3" type="ORF">MUCCIDRAFT_158643</name>
</gene>
<keyword evidence="4" id="KW-1185">Reference proteome</keyword>
<dbReference type="VEuPathDB" id="FungiDB:MUCCIDRAFT_158643"/>
<accession>A0A168PYS8</accession>
<proteinExistence type="predicted"/>
<dbReference type="Proteomes" id="UP000077051">
    <property type="component" value="Unassembled WGS sequence"/>
</dbReference>
<reference evidence="3 4" key="1">
    <citation type="submission" date="2015-06" db="EMBL/GenBank/DDBJ databases">
        <title>Expansion of signal transduction pathways in fungi by whole-genome duplication.</title>
        <authorList>
            <consortium name="DOE Joint Genome Institute"/>
            <person name="Corrochano L.M."/>
            <person name="Kuo A."/>
            <person name="Marcet-Houben M."/>
            <person name="Polaino S."/>
            <person name="Salamov A."/>
            <person name="Villalobos J.M."/>
            <person name="Alvarez M.I."/>
            <person name="Avalos J."/>
            <person name="Benito E.P."/>
            <person name="Benoit I."/>
            <person name="Burger G."/>
            <person name="Camino L.P."/>
            <person name="Canovas D."/>
            <person name="Cerda-Olmedo E."/>
            <person name="Cheng J.-F."/>
            <person name="Dominguez A."/>
            <person name="Elias M."/>
            <person name="Eslava A.P."/>
            <person name="Glaser F."/>
            <person name="Grimwood J."/>
            <person name="Gutierrez G."/>
            <person name="Heitman J."/>
            <person name="Henrissat B."/>
            <person name="Iturriaga E.A."/>
            <person name="Lang B.F."/>
            <person name="Lavin J.L."/>
            <person name="Lee S."/>
            <person name="Li W."/>
            <person name="Lindquist E."/>
            <person name="Lopez-Garcia S."/>
            <person name="Luque E.M."/>
            <person name="Marcos A.T."/>
            <person name="Martin J."/>
            <person name="Mccluskey K."/>
            <person name="Medina H.R."/>
            <person name="Miralles-Duran A."/>
            <person name="Miyazaki A."/>
            <person name="Munoz-Torres E."/>
            <person name="Oguiza J.A."/>
            <person name="Ohm R."/>
            <person name="Olmedo M."/>
            <person name="Orejas M."/>
            <person name="Ortiz-Castellanos L."/>
            <person name="Pisabarro A.G."/>
            <person name="Rodriguez-Romero J."/>
            <person name="Ruiz-Herrera J."/>
            <person name="Ruiz-Vazquez R."/>
            <person name="Sanz C."/>
            <person name="Schackwitz W."/>
            <person name="Schmutz J."/>
            <person name="Shahriari M."/>
            <person name="Shelest E."/>
            <person name="Silva-Franco F."/>
            <person name="Soanes D."/>
            <person name="Syed K."/>
            <person name="Tagua V.G."/>
            <person name="Talbot N.J."/>
            <person name="Thon M."/>
            <person name="De Vries R.P."/>
            <person name="Wiebenga A."/>
            <person name="Yadav J.S."/>
            <person name="Braun E.L."/>
            <person name="Baker S."/>
            <person name="Garre V."/>
            <person name="Horwitz B."/>
            <person name="Torres-Martinez S."/>
            <person name="Idnurm A."/>
            <person name="Herrera-Estrella A."/>
            <person name="Gabaldon T."/>
            <person name="Grigoriev I.V."/>
        </authorList>
    </citation>
    <scope>NUCLEOTIDE SEQUENCE [LARGE SCALE GENOMIC DNA]</scope>
    <source>
        <strain evidence="3 4">CBS 277.49</strain>
    </source>
</reference>
<feature type="compositionally biased region" description="Basic and acidic residues" evidence="2">
    <location>
        <begin position="31"/>
        <end position="40"/>
    </location>
</feature>
<sequence>MQIQHLNHIREEALKKIKKSQERQIKRLEKKTFHPRKEWKPSFNIGDVVPSDKEDKPQQDKFKIKGLAKKTALSQKQAIKKKVRSTIEDIKTIKKLEARRARYLAEILPYIRKHLQTIYLTDNEPLTYHQLKNEFIKDLFPDDASAIAFKRKYLKH</sequence>
<dbReference type="STRING" id="747725.A0A168PYS8"/>
<evidence type="ECO:0000313" key="3">
    <source>
        <dbReference type="EMBL" id="OAD08433.1"/>
    </source>
</evidence>
<feature type="coiled-coil region" evidence="1">
    <location>
        <begin position="3"/>
        <end position="31"/>
    </location>
</feature>
<evidence type="ECO:0000256" key="1">
    <source>
        <dbReference type="SAM" id="Coils"/>
    </source>
</evidence>
<dbReference type="AlphaFoldDB" id="A0A168PYS8"/>
<name>A0A168PYS8_MUCCL</name>
<protein>
    <submittedName>
        <fullName evidence="3">Uncharacterized protein</fullName>
    </submittedName>
</protein>
<organism evidence="3 4">
    <name type="scientific">Mucor lusitanicus CBS 277.49</name>
    <dbReference type="NCBI Taxonomy" id="747725"/>
    <lineage>
        <taxon>Eukaryota</taxon>
        <taxon>Fungi</taxon>
        <taxon>Fungi incertae sedis</taxon>
        <taxon>Mucoromycota</taxon>
        <taxon>Mucoromycotina</taxon>
        <taxon>Mucoromycetes</taxon>
        <taxon>Mucorales</taxon>
        <taxon>Mucorineae</taxon>
        <taxon>Mucoraceae</taxon>
        <taxon>Mucor</taxon>
    </lineage>
</organism>
<evidence type="ECO:0000256" key="2">
    <source>
        <dbReference type="SAM" id="MobiDB-lite"/>
    </source>
</evidence>
<dbReference type="EMBL" id="AMYB01000001">
    <property type="protein sequence ID" value="OAD08433.1"/>
    <property type="molecule type" value="Genomic_DNA"/>
</dbReference>
<comment type="caution">
    <text evidence="3">The sequence shown here is derived from an EMBL/GenBank/DDBJ whole genome shotgun (WGS) entry which is preliminary data.</text>
</comment>
<evidence type="ECO:0000313" key="4">
    <source>
        <dbReference type="Proteomes" id="UP000077051"/>
    </source>
</evidence>
<keyword evidence="1" id="KW-0175">Coiled coil</keyword>